<name>A0A8E1QWM2_9BACT</name>
<dbReference type="Proteomes" id="UP000036951">
    <property type="component" value="Unassembled WGS sequence"/>
</dbReference>
<evidence type="ECO:0000313" key="5">
    <source>
        <dbReference type="EMBL" id="KOO68043.1"/>
    </source>
</evidence>
<accession>A0A8E1QWM2</accession>
<dbReference type="AlphaFoldDB" id="A0A8E1QWM2"/>
<dbReference type="InterPro" id="IPR009057">
    <property type="entry name" value="Homeodomain-like_sf"/>
</dbReference>
<evidence type="ECO:0000313" key="6">
    <source>
        <dbReference type="Proteomes" id="UP000036951"/>
    </source>
</evidence>
<dbReference type="PANTHER" id="PTHR43280">
    <property type="entry name" value="ARAC-FAMILY TRANSCRIPTIONAL REGULATOR"/>
    <property type="match status" value="1"/>
</dbReference>
<feature type="domain" description="HTH araC/xylS-type" evidence="4">
    <location>
        <begin position="194"/>
        <end position="292"/>
    </location>
</feature>
<keyword evidence="6" id="KW-1185">Reference proteome</keyword>
<dbReference type="PANTHER" id="PTHR43280:SF32">
    <property type="entry name" value="TRANSCRIPTIONAL REGULATORY PROTEIN"/>
    <property type="match status" value="1"/>
</dbReference>
<sequence>MTDNELKVDIESIINEAQTDYYDGDIVVMESLKNIPTDNPCKLELLIVIYCARGRVECCINDSYHRLEKGNIMICLPNSLVTDINTSDDIDLKILGLSSKALFRSLDLSKNFWNIVLYASHHPVISLNSEKQILMNRFYSLLQFKLESMDGLFHREIMRSLFQFAFYELAELIASCTDNTIYNGVIRQGDLLFRRFMELLAENGGMERSVSAYAEKLCITPKYLSSLSKKVSGRTALSWIHQFTIDAIIKRLRYSNMTIKEISDTMNFPNISFFGKFVKSQTGMSPSEYRRNMYSFDRRPIR</sequence>
<dbReference type="Gene3D" id="1.10.10.60">
    <property type="entry name" value="Homeodomain-like"/>
    <property type="match status" value="1"/>
</dbReference>
<dbReference type="GO" id="GO:0003700">
    <property type="term" value="F:DNA-binding transcription factor activity"/>
    <property type="evidence" value="ECO:0007669"/>
    <property type="project" value="InterPro"/>
</dbReference>
<keyword evidence="1" id="KW-0805">Transcription regulation</keyword>
<dbReference type="SUPFAM" id="SSF46689">
    <property type="entry name" value="Homeodomain-like"/>
    <property type="match status" value="1"/>
</dbReference>
<dbReference type="OrthoDB" id="1372329at2"/>
<dbReference type="PROSITE" id="PS01124">
    <property type="entry name" value="HTH_ARAC_FAMILY_2"/>
    <property type="match status" value="1"/>
</dbReference>
<protein>
    <recommendedName>
        <fullName evidence="4">HTH araC/xylS-type domain-containing protein</fullName>
    </recommendedName>
</protein>
<reference evidence="5 6" key="1">
    <citation type="submission" date="2015-06" db="EMBL/GenBank/DDBJ databases">
        <title>Prevotella sp. 109, sp. nov., a novel member of the family Prevotellaceae isolated from human faeces.</title>
        <authorList>
            <person name="Shkoporov A.N."/>
            <person name="Chaplin A.V."/>
            <person name="Kafarskaia L.I."/>
            <person name="Efimov B.A."/>
        </authorList>
    </citation>
    <scope>NUCLEOTIDE SEQUENCE [LARGE SCALE GENOMIC DNA]</scope>
    <source>
        <strain evidence="5 6">109</strain>
    </source>
</reference>
<dbReference type="EMBL" id="LFQU01000019">
    <property type="protein sequence ID" value="KOO68043.1"/>
    <property type="molecule type" value="Genomic_DNA"/>
</dbReference>
<evidence type="ECO:0000256" key="1">
    <source>
        <dbReference type="ARBA" id="ARBA00023015"/>
    </source>
</evidence>
<dbReference type="SMART" id="SM00342">
    <property type="entry name" value="HTH_ARAC"/>
    <property type="match status" value="1"/>
</dbReference>
<dbReference type="GO" id="GO:0043565">
    <property type="term" value="F:sequence-specific DNA binding"/>
    <property type="evidence" value="ECO:0007669"/>
    <property type="project" value="InterPro"/>
</dbReference>
<dbReference type="InterPro" id="IPR018060">
    <property type="entry name" value="HTH_AraC"/>
</dbReference>
<evidence type="ECO:0000256" key="2">
    <source>
        <dbReference type="ARBA" id="ARBA00023125"/>
    </source>
</evidence>
<gene>
    <name evidence="5" type="ORF">ACU52_10040</name>
</gene>
<evidence type="ECO:0000259" key="4">
    <source>
        <dbReference type="PROSITE" id="PS01124"/>
    </source>
</evidence>
<proteinExistence type="predicted"/>
<dbReference type="RefSeq" id="WP_053398688.1">
    <property type="nucleotide sequence ID" value="NZ_DAWBWQ010000132.1"/>
</dbReference>
<organism evidence="5 6">
    <name type="scientific">Xylanibacter rarus</name>
    <dbReference type="NCBI Taxonomy" id="1676614"/>
    <lineage>
        <taxon>Bacteria</taxon>
        <taxon>Pseudomonadati</taxon>
        <taxon>Bacteroidota</taxon>
        <taxon>Bacteroidia</taxon>
        <taxon>Bacteroidales</taxon>
        <taxon>Prevotellaceae</taxon>
        <taxon>Xylanibacter</taxon>
    </lineage>
</organism>
<keyword evidence="2" id="KW-0238">DNA-binding</keyword>
<dbReference type="Pfam" id="PF12833">
    <property type="entry name" value="HTH_18"/>
    <property type="match status" value="1"/>
</dbReference>
<evidence type="ECO:0000256" key="3">
    <source>
        <dbReference type="ARBA" id="ARBA00023163"/>
    </source>
</evidence>
<keyword evidence="3" id="KW-0804">Transcription</keyword>
<comment type="caution">
    <text evidence="5">The sequence shown here is derived from an EMBL/GenBank/DDBJ whole genome shotgun (WGS) entry which is preliminary data.</text>
</comment>